<gene>
    <name evidence="1" type="ORF">N657DRAFT_632215</name>
</gene>
<evidence type="ECO:0000313" key="1">
    <source>
        <dbReference type="EMBL" id="KAK4126055.1"/>
    </source>
</evidence>
<keyword evidence="2" id="KW-1185">Reference proteome</keyword>
<dbReference type="AlphaFoldDB" id="A0AAN6U4Y4"/>
<dbReference type="Proteomes" id="UP001302602">
    <property type="component" value="Unassembled WGS sequence"/>
</dbReference>
<evidence type="ECO:0000313" key="2">
    <source>
        <dbReference type="Proteomes" id="UP001302602"/>
    </source>
</evidence>
<organism evidence="1 2">
    <name type="scientific">Parathielavia appendiculata</name>
    <dbReference type="NCBI Taxonomy" id="2587402"/>
    <lineage>
        <taxon>Eukaryota</taxon>
        <taxon>Fungi</taxon>
        <taxon>Dikarya</taxon>
        <taxon>Ascomycota</taxon>
        <taxon>Pezizomycotina</taxon>
        <taxon>Sordariomycetes</taxon>
        <taxon>Sordariomycetidae</taxon>
        <taxon>Sordariales</taxon>
        <taxon>Chaetomiaceae</taxon>
        <taxon>Parathielavia</taxon>
    </lineage>
</organism>
<comment type="caution">
    <text evidence="1">The sequence shown here is derived from an EMBL/GenBank/DDBJ whole genome shotgun (WGS) entry which is preliminary data.</text>
</comment>
<proteinExistence type="predicted"/>
<accession>A0AAN6U4Y4</accession>
<protein>
    <recommendedName>
        <fullName evidence="3">Heterokaryon incompatibility domain-containing protein</fullName>
    </recommendedName>
</protein>
<dbReference type="RefSeq" id="XP_062649826.1">
    <property type="nucleotide sequence ID" value="XM_062791131.1"/>
</dbReference>
<evidence type="ECO:0008006" key="3">
    <source>
        <dbReference type="Google" id="ProtNLM"/>
    </source>
</evidence>
<reference evidence="1" key="2">
    <citation type="submission" date="2023-05" db="EMBL/GenBank/DDBJ databases">
        <authorList>
            <consortium name="Lawrence Berkeley National Laboratory"/>
            <person name="Steindorff A."/>
            <person name="Hensen N."/>
            <person name="Bonometti L."/>
            <person name="Westerberg I."/>
            <person name="Brannstrom I.O."/>
            <person name="Guillou S."/>
            <person name="Cros-Aarteil S."/>
            <person name="Calhoun S."/>
            <person name="Haridas S."/>
            <person name="Kuo A."/>
            <person name="Mondo S."/>
            <person name="Pangilinan J."/>
            <person name="Riley R."/>
            <person name="Labutti K."/>
            <person name="Andreopoulos B."/>
            <person name="Lipzen A."/>
            <person name="Chen C."/>
            <person name="Yanf M."/>
            <person name="Daum C."/>
            <person name="Ng V."/>
            <person name="Clum A."/>
            <person name="Ohm R."/>
            <person name="Martin F."/>
            <person name="Silar P."/>
            <person name="Natvig D."/>
            <person name="Lalanne C."/>
            <person name="Gautier V."/>
            <person name="Ament-Velasquez S.L."/>
            <person name="Kruys A."/>
            <person name="Hutchinson M.I."/>
            <person name="Powell A.J."/>
            <person name="Barry K."/>
            <person name="Miller A.N."/>
            <person name="Grigoriev I.V."/>
            <person name="Debuchy R."/>
            <person name="Gladieux P."/>
            <person name="Thoren M.H."/>
            <person name="Johannesson H."/>
        </authorList>
    </citation>
    <scope>NUCLEOTIDE SEQUENCE</scope>
    <source>
        <strain evidence="1">CBS 731.68</strain>
    </source>
</reference>
<name>A0AAN6U4Y4_9PEZI</name>
<dbReference type="GeneID" id="87827900"/>
<dbReference type="EMBL" id="MU853225">
    <property type="protein sequence ID" value="KAK4126055.1"/>
    <property type="molecule type" value="Genomic_DNA"/>
</dbReference>
<sequence>MCSWKTALQVLEDICCACESKLMQQLSGRAGGTLSGADISALGFEWFKSLRDLLQFDNDSSALLDHPHWGAFWNLSRRPYLNRVWIVQEMRLANEPVFVSADIIFMAQVLRALGTRPRFEELFSEGKIWDVQLERLKRSATDMRDHVYGVLRISSLSLKWITTSW</sequence>
<reference evidence="1" key="1">
    <citation type="journal article" date="2023" name="Mol. Phylogenet. Evol.">
        <title>Genome-scale phylogeny and comparative genomics of the fungal order Sordariales.</title>
        <authorList>
            <person name="Hensen N."/>
            <person name="Bonometti L."/>
            <person name="Westerberg I."/>
            <person name="Brannstrom I.O."/>
            <person name="Guillou S."/>
            <person name="Cros-Aarteil S."/>
            <person name="Calhoun S."/>
            <person name="Haridas S."/>
            <person name="Kuo A."/>
            <person name="Mondo S."/>
            <person name="Pangilinan J."/>
            <person name="Riley R."/>
            <person name="LaButti K."/>
            <person name="Andreopoulos B."/>
            <person name="Lipzen A."/>
            <person name="Chen C."/>
            <person name="Yan M."/>
            <person name="Daum C."/>
            <person name="Ng V."/>
            <person name="Clum A."/>
            <person name="Steindorff A."/>
            <person name="Ohm R.A."/>
            <person name="Martin F."/>
            <person name="Silar P."/>
            <person name="Natvig D.O."/>
            <person name="Lalanne C."/>
            <person name="Gautier V."/>
            <person name="Ament-Velasquez S.L."/>
            <person name="Kruys A."/>
            <person name="Hutchinson M.I."/>
            <person name="Powell A.J."/>
            <person name="Barry K."/>
            <person name="Miller A.N."/>
            <person name="Grigoriev I.V."/>
            <person name="Debuchy R."/>
            <person name="Gladieux P."/>
            <person name="Hiltunen Thoren M."/>
            <person name="Johannesson H."/>
        </authorList>
    </citation>
    <scope>NUCLEOTIDE SEQUENCE</scope>
    <source>
        <strain evidence="1">CBS 731.68</strain>
    </source>
</reference>